<dbReference type="EMBL" id="JAPWIJ010000006">
    <property type="protein sequence ID" value="MCZ4519904.1"/>
    <property type="molecule type" value="Genomic_DNA"/>
</dbReference>
<sequence length="198" mass="21027">MRRTVVKRGLIGLVTLGCIVATSTGCSQVVQGRATAAEQGSVTPSASRPDVPAGELFDPCSLPLASLDPKGALELKDSLTPGIPDTSGVCVWTSSDYSLSVTMSVTEFLIFSDPKSTPDLEDVRSEKVGAFTFDMFRIGSTLDDDGKSQSCNAQTTTSRGNVSLNVFEIDFEPTQPIDACGTTEKILRSLEPYLPAPR</sequence>
<proteinExistence type="predicted"/>
<dbReference type="InterPro" id="IPR024520">
    <property type="entry name" value="DUF3558"/>
</dbReference>
<keyword evidence="2" id="KW-1185">Reference proteome</keyword>
<gene>
    <name evidence="1" type="ORF">O4220_15430</name>
</gene>
<dbReference type="RefSeq" id="WP_269605682.1">
    <property type="nucleotide sequence ID" value="NZ_JAPWIJ010000006.1"/>
</dbReference>
<accession>A0ABT4MGT0</accession>
<protein>
    <submittedName>
        <fullName evidence="1">DUF3558 family protein</fullName>
    </submittedName>
</protein>
<reference evidence="1" key="1">
    <citation type="submission" date="2022-12" db="EMBL/GenBank/DDBJ databases">
        <authorList>
            <person name="Krivoruchko A.V."/>
            <person name="Elkin A."/>
        </authorList>
    </citation>
    <scope>NUCLEOTIDE SEQUENCE</scope>
    <source>
        <strain evidence="1">IEGM 1391</strain>
    </source>
</reference>
<comment type="caution">
    <text evidence="1">The sequence shown here is derived from an EMBL/GenBank/DDBJ whole genome shotgun (WGS) entry which is preliminary data.</text>
</comment>
<dbReference type="Pfam" id="PF12079">
    <property type="entry name" value="DUF3558"/>
    <property type="match status" value="1"/>
</dbReference>
<dbReference type="Proteomes" id="UP001081071">
    <property type="component" value="Unassembled WGS sequence"/>
</dbReference>
<evidence type="ECO:0000313" key="2">
    <source>
        <dbReference type="Proteomes" id="UP001081071"/>
    </source>
</evidence>
<dbReference type="PROSITE" id="PS51257">
    <property type="entry name" value="PROKAR_LIPOPROTEIN"/>
    <property type="match status" value="1"/>
</dbReference>
<evidence type="ECO:0000313" key="1">
    <source>
        <dbReference type="EMBL" id="MCZ4519904.1"/>
    </source>
</evidence>
<name>A0ABT4MGT0_9NOCA</name>
<organism evidence="1 2">
    <name type="scientific">Rhodococcus ruber</name>
    <dbReference type="NCBI Taxonomy" id="1830"/>
    <lineage>
        <taxon>Bacteria</taxon>
        <taxon>Bacillati</taxon>
        <taxon>Actinomycetota</taxon>
        <taxon>Actinomycetes</taxon>
        <taxon>Mycobacteriales</taxon>
        <taxon>Nocardiaceae</taxon>
        <taxon>Rhodococcus</taxon>
    </lineage>
</organism>